<evidence type="ECO:0000313" key="2">
    <source>
        <dbReference type="EMBL" id="KAG2615441.1"/>
    </source>
</evidence>
<reference evidence="2" key="1">
    <citation type="submission" date="2020-05" db="EMBL/GenBank/DDBJ databases">
        <title>WGS assembly of Panicum virgatum.</title>
        <authorList>
            <person name="Lovell J.T."/>
            <person name="Jenkins J."/>
            <person name="Shu S."/>
            <person name="Juenger T.E."/>
            <person name="Schmutz J."/>
        </authorList>
    </citation>
    <scope>NUCLEOTIDE SEQUENCE</scope>
    <source>
        <strain evidence="2">AP13</strain>
    </source>
</reference>
<evidence type="ECO:0000256" key="1">
    <source>
        <dbReference type="SAM" id="MobiDB-lite"/>
    </source>
</evidence>
<accession>A0A8T0TTY7</accession>
<dbReference type="EMBL" id="CM029042">
    <property type="protein sequence ID" value="KAG2615441.1"/>
    <property type="molecule type" value="Genomic_DNA"/>
</dbReference>
<feature type="region of interest" description="Disordered" evidence="1">
    <location>
        <begin position="1"/>
        <end position="23"/>
    </location>
</feature>
<keyword evidence="3" id="KW-1185">Reference proteome</keyword>
<dbReference type="Proteomes" id="UP000823388">
    <property type="component" value="Chromosome 3N"/>
</dbReference>
<name>A0A8T0TTY7_PANVG</name>
<gene>
    <name evidence="2" type="ORF">PVAP13_3NG058500</name>
</gene>
<sequence>MPLSLLDPSAPAPPPPPSRRCALLPPPALSPPFLPPPAPLCSLRWLSLPLSSLPGPAAPCSLRRLSLFQAAASRPRGAGHSATAGERAALHGERAWELRRWVHGAAWGRSSVSRSSVCSSLAAGETCRRAESPRFAPATEPRFTLAILSGEELEGEAWHGTTRRRGAAPTGRKSVDSGRNRRRRGSALLGAGRKRAALVGRLGALLENEPFGYATLSSSVTQRNK</sequence>
<protein>
    <submittedName>
        <fullName evidence="2">Uncharacterized protein</fullName>
    </submittedName>
</protein>
<proteinExistence type="predicted"/>
<evidence type="ECO:0000313" key="3">
    <source>
        <dbReference type="Proteomes" id="UP000823388"/>
    </source>
</evidence>
<dbReference type="AlphaFoldDB" id="A0A8T0TTY7"/>
<feature type="compositionally biased region" description="Pro residues" evidence="1">
    <location>
        <begin position="10"/>
        <end position="23"/>
    </location>
</feature>
<comment type="caution">
    <text evidence="2">The sequence shown here is derived from an EMBL/GenBank/DDBJ whole genome shotgun (WGS) entry which is preliminary data.</text>
</comment>
<feature type="region of interest" description="Disordered" evidence="1">
    <location>
        <begin position="157"/>
        <end position="187"/>
    </location>
</feature>
<organism evidence="2 3">
    <name type="scientific">Panicum virgatum</name>
    <name type="common">Blackwell switchgrass</name>
    <dbReference type="NCBI Taxonomy" id="38727"/>
    <lineage>
        <taxon>Eukaryota</taxon>
        <taxon>Viridiplantae</taxon>
        <taxon>Streptophyta</taxon>
        <taxon>Embryophyta</taxon>
        <taxon>Tracheophyta</taxon>
        <taxon>Spermatophyta</taxon>
        <taxon>Magnoliopsida</taxon>
        <taxon>Liliopsida</taxon>
        <taxon>Poales</taxon>
        <taxon>Poaceae</taxon>
        <taxon>PACMAD clade</taxon>
        <taxon>Panicoideae</taxon>
        <taxon>Panicodae</taxon>
        <taxon>Paniceae</taxon>
        <taxon>Panicinae</taxon>
        <taxon>Panicum</taxon>
        <taxon>Panicum sect. Hiantes</taxon>
    </lineage>
</organism>